<sequence length="1461" mass="162918">MGDDLKASIEALSKDMALMHESIKANAASIAANAKAIAALATTTSSSTSGARPGFGDQPPDRPPKHWRPDFPHYDGKSDPLIFINRCESFFLQQRIMQEEKVWMASHNLLEGAQLWYMQVQEDERGTPTWTRFKELLNLRYGPPLRSAPLFELSSCRRTGTVEDYQDRFQALLPRAGRLDEEQRVQLFTGGLLPPLSLQVQMQNPQSLAAAMSLARQFELIEQYTAVPAKAPGRGVLPAPAPRPQLALPAPAGAAKPAPPAATAADNRPVRRLNQAEQEERRRLGLCFNCDEKYSRGHNKVCKRLFFVDSVEDEDEEAPEDEVDAEAPVFSLHAVAGVAVGHPILLRVQLGATTLVALVDTGSTHNFIGESAAARTGLSVQPRPRMTATVANGEKVACPGVLRHAPITIEGMPFHVDLYVMPLAGYDIVLGTQWMAKLGRMSWDVTTRALTFDLEGRTICWQGAPNQDGPAVRAASADDSLLGGLLDSFADVFTEPTGLPPQRGRDHAIVLKQGTSPVAVRPYRYPAAHKDELERQCAAMISQGIVRRSDSAFSSPVLLVKKADSSWRFCVDYRALNALTVKDAFPIPVVDELLDELHGARFFSKLDLRSGYHQVRMRPEDIHKTAFRTHDGLYEFLVMPFGLCNAPATFQALMNDVLRSFLRRFVLVFFDDILIYSDTWADHLRHLRAVLTVLREHKLFIKRSKCAFGVDSVAYLGHVISAAGVAMDPAKVQAIREWPQPRSARAVRGFLGLAGYYRKFVHNYGTIAAPLTALLKKEGFAWTEAATAAFDALKAAVSSAPILAMPDFTKAFTVECDASSHGFGAVLIQDGHPLAFFSRPVAPRHRALAAYERELIGLVLAVRHWRPYLWGRHFTVKTDHYSLKYLLDQRLSTIPQHHWVGKLLGFDFTVEYKPGAANTVADALSRRDTTEDASVLVLSAPRFDFIERLRQAQDVDPALVALQAEIRSGTRAGPWSMADGMVLFAGRLYLPPASPLLQEVLRAVHEEGHEGVQRTLHRLRRDFHFPNMKSVVQDFVRTCEVCQRYKAEHLQPAGLLLPLPVPQGVWTDVALDFVEALPRVRGKSVILTVVDRFSKYCHFIPLAHPYSAESVAQVFFAEIVRLHGVPQSMVSDRDPVFTSAFWSELMRLVGTKLHMTTAFHPQSDGQSEAANRVIIMYLRCLTGDRPRQWLRWLPWAEFVFNTAYQTSLRDTPFRVVYGRDPPSIRSYEPGDTRVAAVAKSMEERSEFLEDIRYRLEQAQAIQKKYYDKSHRAVSFQVGDWVLLRLRQRAPASLSLAVSGKLKPRYFGPYRIAEMINEVAARLALPAGARLHDVFHIGLLKKWHGAPPDAPPPLPNVHHGAVACEPERVIKARLARGVRQVLVQWKGTSAASATWEDREPFFARYPALQLEDELPLDGGGDVMWGRTYVRRRRARDVRRAAERAARAEAERAAAADQATVSG</sequence>
<dbReference type="InterPro" id="IPR000477">
    <property type="entry name" value="RT_dom"/>
</dbReference>
<dbReference type="PROSITE" id="PS50013">
    <property type="entry name" value="CHROMO_2"/>
    <property type="match status" value="1"/>
</dbReference>
<evidence type="ECO:0000256" key="12">
    <source>
        <dbReference type="ARBA" id="ARBA00022932"/>
    </source>
</evidence>
<dbReference type="Gene3D" id="1.10.340.70">
    <property type="match status" value="1"/>
</dbReference>
<dbReference type="InterPro" id="IPR041577">
    <property type="entry name" value="RT_RNaseH_2"/>
</dbReference>
<dbReference type="InterPro" id="IPR012337">
    <property type="entry name" value="RNaseH-like_sf"/>
</dbReference>
<accession>A0A5S6RA84</accession>
<evidence type="ECO:0000256" key="14">
    <source>
        <dbReference type="ARBA" id="ARBA00023172"/>
    </source>
</evidence>
<dbReference type="SUPFAM" id="SSF56672">
    <property type="entry name" value="DNA/RNA polymerases"/>
    <property type="match status" value="1"/>
</dbReference>
<dbReference type="Proteomes" id="UP000000763">
    <property type="component" value="Chromosome 3"/>
</dbReference>
<keyword evidence="2" id="KW-0808">Transferase</keyword>
<feature type="domain" description="Chromo" evidence="17">
    <location>
        <begin position="1363"/>
        <end position="1398"/>
    </location>
</feature>
<keyword evidence="10" id="KW-0229">DNA integration</keyword>
<dbReference type="Gene3D" id="3.30.420.10">
    <property type="entry name" value="Ribonuclease H-like superfamily/Ribonuclease H"/>
    <property type="match status" value="1"/>
</dbReference>
<name>A0A5S6RA84_ORYSJ</name>
<dbReference type="GO" id="GO:0003887">
    <property type="term" value="F:DNA-directed DNA polymerase activity"/>
    <property type="evidence" value="ECO:0007669"/>
    <property type="project" value="UniProtKB-KW"/>
</dbReference>
<dbReference type="InterPro" id="IPR005162">
    <property type="entry name" value="Retrotrans_gag_dom"/>
</dbReference>
<dbReference type="GO" id="GO:0006508">
    <property type="term" value="P:proteolysis"/>
    <property type="evidence" value="ECO:0007669"/>
    <property type="project" value="UniProtKB-KW"/>
</dbReference>
<evidence type="ECO:0000256" key="13">
    <source>
        <dbReference type="ARBA" id="ARBA00023125"/>
    </source>
</evidence>
<keyword evidence="3" id="KW-0548">Nucleotidyltransferase</keyword>
<dbReference type="Pfam" id="PF00078">
    <property type="entry name" value="RVT_1"/>
    <property type="match status" value="1"/>
</dbReference>
<dbReference type="GO" id="GO:0004519">
    <property type="term" value="F:endonuclease activity"/>
    <property type="evidence" value="ECO:0007669"/>
    <property type="project" value="UniProtKB-KW"/>
</dbReference>
<dbReference type="Pfam" id="PF24626">
    <property type="entry name" value="SH3_Tf2-1"/>
    <property type="match status" value="1"/>
</dbReference>
<dbReference type="CDD" id="cd09274">
    <property type="entry name" value="RNase_HI_RT_Ty3"/>
    <property type="match status" value="1"/>
</dbReference>
<dbReference type="Pfam" id="PF00665">
    <property type="entry name" value="rve"/>
    <property type="match status" value="1"/>
</dbReference>
<dbReference type="FunFam" id="3.30.420.10:FF:000219">
    <property type="entry name" value="Putative retroelement"/>
    <property type="match status" value="1"/>
</dbReference>
<dbReference type="PROSITE" id="PS50878">
    <property type="entry name" value="RT_POL"/>
    <property type="match status" value="1"/>
</dbReference>
<dbReference type="PANTHER" id="PTHR37984">
    <property type="entry name" value="PROTEIN CBG26694"/>
    <property type="match status" value="1"/>
</dbReference>
<keyword evidence="14" id="KW-0233">DNA recombination</keyword>
<evidence type="ECO:0000256" key="10">
    <source>
        <dbReference type="ARBA" id="ARBA00022908"/>
    </source>
</evidence>
<evidence type="ECO:0000259" key="19">
    <source>
        <dbReference type="PROSITE" id="PS50994"/>
    </source>
</evidence>
<dbReference type="SUPFAM" id="SSF53098">
    <property type="entry name" value="Ribonuclease H-like"/>
    <property type="match status" value="1"/>
</dbReference>
<reference evidence="21" key="1">
    <citation type="journal article" date="2005" name="Nature">
        <title>The map-based sequence of the rice genome.</title>
        <authorList>
            <consortium name="International rice genome sequencing project (IRGSP)"/>
            <person name="Matsumoto T."/>
            <person name="Wu J."/>
            <person name="Kanamori H."/>
            <person name="Katayose Y."/>
            <person name="Fujisawa M."/>
            <person name="Namiki N."/>
            <person name="Mizuno H."/>
            <person name="Yamamoto K."/>
            <person name="Antonio B.A."/>
            <person name="Baba T."/>
            <person name="Sakata K."/>
            <person name="Nagamura Y."/>
            <person name="Aoki H."/>
            <person name="Arikawa K."/>
            <person name="Arita K."/>
            <person name="Bito T."/>
            <person name="Chiden Y."/>
            <person name="Fujitsuka N."/>
            <person name="Fukunaka R."/>
            <person name="Hamada M."/>
            <person name="Harada C."/>
            <person name="Hayashi A."/>
            <person name="Hijishita S."/>
            <person name="Honda M."/>
            <person name="Hosokawa S."/>
            <person name="Ichikawa Y."/>
            <person name="Idonuma A."/>
            <person name="Iijima M."/>
            <person name="Ikeda M."/>
            <person name="Ikeno M."/>
            <person name="Ito K."/>
            <person name="Ito S."/>
            <person name="Ito T."/>
            <person name="Ito Y."/>
            <person name="Ito Y."/>
            <person name="Iwabuchi A."/>
            <person name="Kamiya K."/>
            <person name="Karasawa W."/>
            <person name="Kurita K."/>
            <person name="Katagiri S."/>
            <person name="Kikuta A."/>
            <person name="Kobayashi H."/>
            <person name="Kobayashi N."/>
            <person name="Machita K."/>
            <person name="Maehara T."/>
            <person name="Masukawa M."/>
            <person name="Mizubayashi T."/>
            <person name="Mukai Y."/>
            <person name="Nagasaki H."/>
            <person name="Nagata Y."/>
            <person name="Naito S."/>
            <person name="Nakashima M."/>
            <person name="Nakama Y."/>
            <person name="Nakamichi Y."/>
            <person name="Nakamura M."/>
            <person name="Meguro A."/>
            <person name="Negishi M."/>
            <person name="Ohta I."/>
            <person name="Ohta T."/>
            <person name="Okamoto M."/>
            <person name="Ono N."/>
            <person name="Saji S."/>
            <person name="Sakaguchi M."/>
            <person name="Sakai K."/>
            <person name="Shibata M."/>
            <person name="Shimokawa T."/>
            <person name="Song J."/>
            <person name="Takazaki Y."/>
            <person name="Terasawa K."/>
            <person name="Tsugane M."/>
            <person name="Tsuji K."/>
            <person name="Ueda S."/>
            <person name="Waki K."/>
            <person name="Yamagata H."/>
            <person name="Yamamoto M."/>
            <person name="Yamamoto S."/>
            <person name="Yamane H."/>
            <person name="Yoshiki S."/>
            <person name="Yoshihara R."/>
            <person name="Yukawa K."/>
            <person name="Zhong H."/>
            <person name="Yano M."/>
            <person name="Yuan Q."/>
            <person name="Ouyang S."/>
            <person name="Liu J."/>
            <person name="Jones K.M."/>
            <person name="Gansberger K."/>
            <person name="Moffat K."/>
            <person name="Hill J."/>
            <person name="Bera J."/>
            <person name="Fadrosh D."/>
            <person name="Jin S."/>
            <person name="Johri S."/>
            <person name="Kim M."/>
            <person name="Overton L."/>
            <person name="Reardon M."/>
            <person name="Tsitrin T."/>
            <person name="Vuong H."/>
            <person name="Weaver B."/>
            <person name="Ciecko A."/>
            <person name="Tallon L."/>
            <person name="Jackson J."/>
            <person name="Pai G."/>
            <person name="Aken S.V."/>
            <person name="Utterback T."/>
            <person name="Reidmuller S."/>
            <person name="Feldblyum T."/>
            <person name="Hsiao J."/>
            <person name="Zismann V."/>
            <person name="Iobst S."/>
            <person name="de Vazeille A.R."/>
            <person name="Buell C.R."/>
            <person name="Ying K."/>
            <person name="Li Y."/>
            <person name="Lu T."/>
            <person name="Huang Y."/>
            <person name="Zhao Q."/>
            <person name="Feng Q."/>
            <person name="Zhang L."/>
            <person name="Zhu J."/>
            <person name="Weng Q."/>
            <person name="Mu J."/>
            <person name="Lu Y."/>
            <person name="Fan D."/>
            <person name="Liu Y."/>
            <person name="Guan J."/>
            <person name="Zhang Y."/>
            <person name="Yu S."/>
            <person name="Liu X."/>
            <person name="Zhang Y."/>
            <person name="Hong G."/>
            <person name="Han B."/>
            <person name="Choisne N."/>
            <person name="Demange N."/>
            <person name="Orjeda G."/>
            <person name="Samain S."/>
            <person name="Cattolico L."/>
            <person name="Pelletier E."/>
            <person name="Couloux A."/>
            <person name="Segurens B."/>
            <person name="Wincker P."/>
            <person name="D'Hont A."/>
            <person name="Scarpelli C."/>
            <person name="Weissenbach J."/>
            <person name="Salanoubat M."/>
            <person name="Quetier F."/>
            <person name="Yu Y."/>
            <person name="Kim H.R."/>
            <person name="Rambo T."/>
            <person name="Currie J."/>
            <person name="Collura K."/>
            <person name="Luo M."/>
            <person name="Yang T."/>
            <person name="Ammiraju J.S.S."/>
            <person name="Engler F."/>
            <person name="Soderlund C."/>
            <person name="Wing R.A."/>
            <person name="Palmer L.E."/>
            <person name="de la Bastide M."/>
            <person name="Spiegel L."/>
            <person name="Nascimento L."/>
            <person name="Zutavern T."/>
            <person name="O'Shaughnessy A."/>
            <person name="Dike S."/>
            <person name="Dedhia N."/>
            <person name="Preston R."/>
            <person name="Balija V."/>
            <person name="McCombie W.R."/>
            <person name="Chow T."/>
            <person name="Chen H."/>
            <person name="Chung M."/>
            <person name="Chen C."/>
            <person name="Shaw J."/>
            <person name="Wu H."/>
            <person name="Hsiao K."/>
            <person name="Chao Y."/>
            <person name="Chu M."/>
            <person name="Cheng C."/>
            <person name="Hour A."/>
            <person name="Lee P."/>
            <person name="Lin S."/>
            <person name="Lin Y."/>
            <person name="Liou J."/>
            <person name="Liu S."/>
            <person name="Hsing Y."/>
            <person name="Raghuvanshi S."/>
            <person name="Mohanty A."/>
            <person name="Bharti A.K."/>
            <person name="Gaur A."/>
            <person name="Gupta V."/>
            <person name="Kumar D."/>
            <person name="Ravi V."/>
            <person name="Vij S."/>
            <person name="Kapur A."/>
            <person name="Khurana P."/>
            <person name="Khurana P."/>
            <person name="Khurana J.P."/>
            <person name="Tyagi A.K."/>
            <person name="Gaikwad K."/>
            <person name="Singh A."/>
            <person name="Dalal V."/>
            <person name="Srivastava S."/>
            <person name="Dixit A."/>
            <person name="Pal A.K."/>
            <person name="Ghazi I.A."/>
            <person name="Yadav M."/>
            <person name="Pandit A."/>
            <person name="Bhargava A."/>
            <person name="Sureshbabu K."/>
            <person name="Batra K."/>
            <person name="Sharma T.R."/>
            <person name="Mohapatra T."/>
            <person name="Singh N.K."/>
            <person name="Messing J."/>
            <person name="Nelson A.B."/>
            <person name="Fuks G."/>
            <person name="Kavchok S."/>
            <person name="Keizer G."/>
            <person name="Linton E."/>
            <person name="Llaca V."/>
            <person name="Song R."/>
            <person name="Tanyolac B."/>
            <person name="Young S."/>
            <person name="Ho-Il K."/>
            <person name="Hahn J.H."/>
            <person name="Sangsakoo G."/>
            <person name="Vanavichit A."/>
            <person name="de Mattos Luiz.A.T."/>
            <person name="Zimmer P.D."/>
            <person name="Malone G."/>
            <person name="Dellagostin O."/>
            <person name="de Oliveira A.C."/>
            <person name="Bevan M."/>
            <person name="Bancroft I."/>
            <person name="Minx P."/>
            <person name="Cordum H."/>
            <person name="Wilson R."/>
            <person name="Cheng Z."/>
            <person name="Jin W."/>
            <person name="Jiang J."/>
            <person name="Leong S.A."/>
            <person name="Iwama H."/>
            <person name="Gojobori T."/>
            <person name="Itoh T."/>
            <person name="Niimura Y."/>
            <person name="Fujii Y."/>
            <person name="Habara T."/>
            <person name="Sakai H."/>
            <person name="Sato Y."/>
            <person name="Wilson G."/>
            <person name="Kumar K."/>
            <person name="McCouch S."/>
            <person name="Juretic N."/>
            <person name="Hoen D."/>
            <person name="Wright S."/>
            <person name="Bruskiewich R."/>
            <person name="Bureau T."/>
            <person name="Miyao A."/>
            <person name="Hirochika H."/>
            <person name="Nishikawa T."/>
            <person name="Kadowaki K."/>
            <person name="Sugiura M."/>
            <person name="Burr B."/>
            <person name="Sasaki T."/>
        </authorList>
    </citation>
    <scope>NUCLEOTIDE SEQUENCE [LARGE SCALE GENOMIC DNA]</scope>
    <source>
        <strain evidence="21">cv. Nipponbare</strain>
    </source>
</reference>
<evidence type="ECO:0000256" key="1">
    <source>
        <dbReference type="ARBA" id="ARBA00022670"/>
    </source>
</evidence>
<evidence type="ECO:0000256" key="11">
    <source>
        <dbReference type="ARBA" id="ARBA00022918"/>
    </source>
</evidence>
<dbReference type="InterPro" id="IPR016197">
    <property type="entry name" value="Chromo-like_dom_sf"/>
</dbReference>
<evidence type="ECO:0000313" key="20">
    <source>
        <dbReference type="EMBL" id="AAK98731.1"/>
    </source>
</evidence>
<evidence type="ECO:0000256" key="4">
    <source>
        <dbReference type="ARBA" id="ARBA00022722"/>
    </source>
</evidence>
<evidence type="ECO:0000256" key="2">
    <source>
        <dbReference type="ARBA" id="ARBA00022679"/>
    </source>
</evidence>
<reference evidence="21" key="2">
    <citation type="journal article" date="2008" name="Nucleic Acids Res.">
        <title>The rice annotation project database (RAP-DB): 2008 update.</title>
        <authorList>
            <consortium name="The rice annotation project (RAP)"/>
        </authorList>
    </citation>
    <scope>GENOME REANNOTATION</scope>
    <source>
        <strain evidence="21">cv. Nipponbare</strain>
    </source>
</reference>
<feature type="region of interest" description="Disordered" evidence="16">
    <location>
        <begin position="238"/>
        <end position="268"/>
    </location>
</feature>
<dbReference type="SUPFAM" id="SSF50630">
    <property type="entry name" value="Acid proteases"/>
    <property type="match status" value="1"/>
</dbReference>
<keyword evidence="4" id="KW-0540">Nuclease</keyword>
<evidence type="ECO:0000259" key="18">
    <source>
        <dbReference type="PROSITE" id="PS50878"/>
    </source>
</evidence>
<dbReference type="Gene3D" id="2.40.70.10">
    <property type="entry name" value="Acid Proteases"/>
    <property type="match status" value="1"/>
</dbReference>
<organism evidence="20 21">
    <name type="scientific">Oryza sativa subsp. japonica</name>
    <name type="common">Rice</name>
    <dbReference type="NCBI Taxonomy" id="39947"/>
    <lineage>
        <taxon>Eukaryota</taxon>
        <taxon>Viridiplantae</taxon>
        <taxon>Streptophyta</taxon>
        <taxon>Embryophyta</taxon>
        <taxon>Tracheophyta</taxon>
        <taxon>Spermatophyta</taxon>
        <taxon>Magnoliopsida</taxon>
        <taxon>Liliopsida</taxon>
        <taxon>Poales</taxon>
        <taxon>Poaceae</taxon>
        <taxon>BOP clade</taxon>
        <taxon>Oryzoideae</taxon>
        <taxon>Oryzeae</taxon>
        <taxon>Oryzinae</taxon>
        <taxon>Oryza</taxon>
        <taxon>Oryza sativa</taxon>
    </lineage>
</organism>
<dbReference type="Gene3D" id="3.30.70.270">
    <property type="match status" value="2"/>
</dbReference>
<dbReference type="CDD" id="cd00024">
    <property type="entry name" value="CD_CSD"/>
    <property type="match status" value="1"/>
</dbReference>
<dbReference type="Pfam" id="PF17919">
    <property type="entry name" value="RT_RNaseH_2"/>
    <property type="match status" value="1"/>
</dbReference>
<evidence type="ECO:0000256" key="9">
    <source>
        <dbReference type="ARBA" id="ARBA00022842"/>
    </source>
</evidence>
<dbReference type="GO" id="GO:0003964">
    <property type="term" value="F:RNA-directed DNA polymerase activity"/>
    <property type="evidence" value="ECO:0007669"/>
    <property type="project" value="UniProtKB-KW"/>
</dbReference>
<protein>
    <submittedName>
        <fullName evidence="20">Retroelement</fullName>
    </submittedName>
</protein>
<dbReference type="PROSITE" id="PS50994">
    <property type="entry name" value="INTEGRASE"/>
    <property type="match status" value="1"/>
</dbReference>
<dbReference type="CDD" id="cd00303">
    <property type="entry name" value="retropepsin_like"/>
    <property type="match status" value="1"/>
</dbReference>
<evidence type="ECO:0000256" key="5">
    <source>
        <dbReference type="ARBA" id="ARBA00022723"/>
    </source>
</evidence>
<feature type="compositionally biased region" description="Basic and acidic residues" evidence="16">
    <location>
        <begin position="59"/>
        <end position="71"/>
    </location>
</feature>
<dbReference type="Pfam" id="PF03732">
    <property type="entry name" value="Retrotrans_gag"/>
    <property type="match status" value="1"/>
</dbReference>
<dbReference type="Gene3D" id="3.10.10.10">
    <property type="entry name" value="HIV Type 1 Reverse Transcriptase, subunit A, domain 1"/>
    <property type="match status" value="1"/>
</dbReference>
<keyword evidence="8" id="KW-0378">Hydrolase</keyword>
<keyword evidence="6" id="KW-0064">Aspartyl protease</keyword>
<keyword evidence="13" id="KW-0238">DNA-binding</keyword>
<keyword evidence="7" id="KW-0255">Endonuclease</keyword>
<dbReference type="GO" id="GO:0006310">
    <property type="term" value="P:DNA recombination"/>
    <property type="evidence" value="ECO:0007669"/>
    <property type="project" value="UniProtKB-KW"/>
</dbReference>
<dbReference type="InterPro" id="IPR041588">
    <property type="entry name" value="Integrase_H2C2"/>
</dbReference>
<keyword evidence="15" id="KW-0511">Multifunctional enzyme</keyword>
<keyword evidence="12" id="KW-0239">DNA-directed DNA polymerase</keyword>
<evidence type="ECO:0000259" key="17">
    <source>
        <dbReference type="PROSITE" id="PS50013"/>
    </source>
</evidence>
<evidence type="ECO:0000256" key="6">
    <source>
        <dbReference type="ARBA" id="ARBA00022750"/>
    </source>
</evidence>
<evidence type="ECO:0000256" key="15">
    <source>
        <dbReference type="ARBA" id="ARBA00023268"/>
    </source>
</evidence>
<dbReference type="FunFam" id="3.10.10.10:FF:000007">
    <property type="entry name" value="Retrovirus-related Pol polyprotein from transposon 17.6-like Protein"/>
    <property type="match status" value="1"/>
</dbReference>
<dbReference type="InterPro" id="IPR000953">
    <property type="entry name" value="Chromo/chromo_shadow_dom"/>
</dbReference>
<dbReference type="Pfam" id="PF17921">
    <property type="entry name" value="Integrase_H2C2"/>
    <property type="match status" value="1"/>
</dbReference>
<proteinExistence type="predicted"/>
<keyword evidence="5" id="KW-0479">Metal-binding</keyword>
<dbReference type="InterPro" id="IPR036397">
    <property type="entry name" value="RNaseH_sf"/>
</dbReference>
<dbReference type="Pfam" id="PF08284">
    <property type="entry name" value="RVP_2"/>
    <property type="match status" value="1"/>
</dbReference>
<gene>
    <name evidence="20" type="ORF">OSJNBa0067N01.10</name>
</gene>
<dbReference type="GO" id="GO:0004190">
    <property type="term" value="F:aspartic-type endopeptidase activity"/>
    <property type="evidence" value="ECO:0007669"/>
    <property type="project" value="UniProtKB-KW"/>
</dbReference>
<dbReference type="InterPro" id="IPR043502">
    <property type="entry name" value="DNA/RNA_pol_sf"/>
</dbReference>
<dbReference type="GO" id="GO:0046872">
    <property type="term" value="F:metal ion binding"/>
    <property type="evidence" value="ECO:0007669"/>
    <property type="project" value="UniProtKB-KW"/>
</dbReference>
<evidence type="ECO:0000313" key="21">
    <source>
        <dbReference type="Proteomes" id="UP000000763"/>
    </source>
</evidence>
<dbReference type="InterPro" id="IPR043128">
    <property type="entry name" value="Rev_trsase/Diguanyl_cyclase"/>
</dbReference>
<evidence type="ECO:0000256" key="3">
    <source>
        <dbReference type="ARBA" id="ARBA00022695"/>
    </source>
</evidence>
<dbReference type="FunFam" id="3.30.70.270:FF:000020">
    <property type="entry name" value="Transposon Tf2-6 polyprotein-like Protein"/>
    <property type="match status" value="1"/>
</dbReference>
<dbReference type="GO" id="GO:0003677">
    <property type="term" value="F:DNA binding"/>
    <property type="evidence" value="ECO:0007669"/>
    <property type="project" value="UniProtKB-KW"/>
</dbReference>
<feature type="domain" description="Reverse transcriptase" evidence="18">
    <location>
        <begin position="541"/>
        <end position="720"/>
    </location>
</feature>
<evidence type="ECO:0000256" key="16">
    <source>
        <dbReference type="SAM" id="MobiDB-lite"/>
    </source>
</evidence>
<dbReference type="SUPFAM" id="SSF54160">
    <property type="entry name" value="Chromo domain-like"/>
    <property type="match status" value="1"/>
</dbReference>
<dbReference type="InterPro" id="IPR021109">
    <property type="entry name" value="Peptidase_aspartic_dom_sf"/>
</dbReference>
<feature type="compositionally biased region" description="Low complexity" evidence="16">
    <location>
        <begin position="244"/>
        <end position="265"/>
    </location>
</feature>
<evidence type="ECO:0000256" key="7">
    <source>
        <dbReference type="ARBA" id="ARBA00022759"/>
    </source>
</evidence>
<dbReference type="PANTHER" id="PTHR37984:SF5">
    <property type="entry name" value="PROTEIN NYNRIN-LIKE"/>
    <property type="match status" value="1"/>
</dbReference>
<feature type="region of interest" description="Disordered" evidence="16">
    <location>
        <begin position="42"/>
        <end position="71"/>
    </location>
</feature>
<dbReference type="CDD" id="cd01647">
    <property type="entry name" value="RT_LTR"/>
    <property type="match status" value="1"/>
</dbReference>
<feature type="domain" description="Integrase catalytic" evidence="19">
    <location>
        <begin position="1058"/>
        <end position="1220"/>
    </location>
</feature>
<keyword evidence="9" id="KW-0460">Magnesium</keyword>
<dbReference type="Gene3D" id="2.40.50.40">
    <property type="match status" value="1"/>
</dbReference>
<keyword evidence="1" id="KW-0645">Protease</keyword>
<dbReference type="InterPro" id="IPR050951">
    <property type="entry name" value="Retrovirus_Pol_polyprotein"/>
</dbReference>
<dbReference type="InterPro" id="IPR056924">
    <property type="entry name" value="SH3_Tf2-1"/>
</dbReference>
<evidence type="ECO:0000256" key="8">
    <source>
        <dbReference type="ARBA" id="ARBA00022801"/>
    </source>
</evidence>
<dbReference type="EMBL" id="AC090485">
    <property type="protein sequence ID" value="AAK98731.1"/>
    <property type="molecule type" value="Genomic_DNA"/>
</dbReference>
<dbReference type="InterPro" id="IPR001584">
    <property type="entry name" value="Integrase_cat-core"/>
</dbReference>
<keyword evidence="11" id="KW-0695">RNA-directed DNA polymerase</keyword>
<dbReference type="GO" id="GO:0015074">
    <property type="term" value="P:DNA integration"/>
    <property type="evidence" value="ECO:0007669"/>
    <property type="project" value="UniProtKB-KW"/>
</dbReference>